<dbReference type="Proteomes" id="UP000016933">
    <property type="component" value="Unassembled WGS sequence"/>
</dbReference>
<protein>
    <submittedName>
        <fullName evidence="2">Uncharacterized protein</fullName>
    </submittedName>
</protein>
<evidence type="ECO:0000256" key="1">
    <source>
        <dbReference type="SAM" id="MobiDB-lite"/>
    </source>
</evidence>
<organism evidence="2 3">
    <name type="scientific">Dothistroma septosporum (strain NZE10 / CBS 128990)</name>
    <name type="common">Red band needle blight fungus</name>
    <name type="synonym">Mycosphaerella pini</name>
    <dbReference type="NCBI Taxonomy" id="675120"/>
    <lineage>
        <taxon>Eukaryota</taxon>
        <taxon>Fungi</taxon>
        <taxon>Dikarya</taxon>
        <taxon>Ascomycota</taxon>
        <taxon>Pezizomycotina</taxon>
        <taxon>Dothideomycetes</taxon>
        <taxon>Dothideomycetidae</taxon>
        <taxon>Mycosphaerellales</taxon>
        <taxon>Mycosphaerellaceae</taxon>
        <taxon>Dothistroma</taxon>
    </lineage>
</organism>
<dbReference type="HOGENOM" id="CLU_885736_0_0_1"/>
<evidence type="ECO:0000313" key="2">
    <source>
        <dbReference type="EMBL" id="EME48341.1"/>
    </source>
</evidence>
<accession>N1PXT6</accession>
<feature type="compositionally biased region" description="Polar residues" evidence="1">
    <location>
        <begin position="83"/>
        <end position="92"/>
    </location>
</feature>
<keyword evidence="3" id="KW-1185">Reference proteome</keyword>
<dbReference type="AlphaFoldDB" id="N1PXT6"/>
<gene>
    <name evidence="2" type="ORF">DOTSEDRAFT_29807</name>
</gene>
<feature type="region of interest" description="Disordered" evidence="1">
    <location>
        <begin position="65"/>
        <end position="92"/>
    </location>
</feature>
<dbReference type="EMBL" id="KB446535">
    <property type="protein sequence ID" value="EME48341.1"/>
    <property type="molecule type" value="Genomic_DNA"/>
</dbReference>
<proteinExistence type="predicted"/>
<sequence length="314" mass="34083">MSADDVADSSKCEFIASPSSRRGLVTSGLHLRPYAGPAEIATRSQIDAAASSTEFMQPVNDMRRDSQSSACGAAHPEKRGHISLNSPPRSSVNLSHIEASDNNSLGSVMASCAGVTSVCGLEAESETPRRSVKITFKRDRLNAARLAVRHLSMDPREASATPVAKLDSEDLKNLVLNTCQWTSRDSWEVWSLTATIGLAAGLRASTTPVDAPQTLGIHEDELSKIKLSLENELRGLKVMINKATDFVYRVNVHNHLTKRSDKGTTTTKMLYSDHSGSKIVIQGARRTSSNTACLRLNSRASKSMVLVNLRYRCS</sequence>
<name>N1PXT6_DOTSN</name>
<reference evidence="2 3" key="2">
    <citation type="journal article" date="2012" name="PLoS Pathog.">
        <title>Diverse lifestyles and strategies of plant pathogenesis encoded in the genomes of eighteen Dothideomycetes fungi.</title>
        <authorList>
            <person name="Ohm R.A."/>
            <person name="Feau N."/>
            <person name="Henrissat B."/>
            <person name="Schoch C.L."/>
            <person name="Horwitz B.A."/>
            <person name="Barry K.W."/>
            <person name="Condon B.J."/>
            <person name="Copeland A.C."/>
            <person name="Dhillon B."/>
            <person name="Glaser F."/>
            <person name="Hesse C.N."/>
            <person name="Kosti I."/>
            <person name="LaButti K."/>
            <person name="Lindquist E.A."/>
            <person name="Lucas S."/>
            <person name="Salamov A.A."/>
            <person name="Bradshaw R.E."/>
            <person name="Ciuffetti L."/>
            <person name="Hamelin R.C."/>
            <person name="Kema G.H.J."/>
            <person name="Lawrence C."/>
            <person name="Scott J.A."/>
            <person name="Spatafora J.W."/>
            <person name="Turgeon B.G."/>
            <person name="de Wit P.J.G.M."/>
            <person name="Zhong S."/>
            <person name="Goodwin S.B."/>
            <person name="Grigoriev I.V."/>
        </authorList>
    </citation>
    <scope>NUCLEOTIDE SEQUENCE [LARGE SCALE GENOMIC DNA]</scope>
    <source>
        <strain evidence="3">NZE10 / CBS 128990</strain>
    </source>
</reference>
<reference evidence="3" key="1">
    <citation type="journal article" date="2012" name="PLoS Genet.">
        <title>The genomes of the fungal plant pathogens Cladosporium fulvum and Dothistroma septosporum reveal adaptation to different hosts and lifestyles but also signatures of common ancestry.</title>
        <authorList>
            <person name="de Wit P.J.G.M."/>
            <person name="van der Burgt A."/>
            <person name="Oekmen B."/>
            <person name="Stergiopoulos I."/>
            <person name="Abd-Elsalam K.A."/>
            <person name="Aerts A.L."/>
            <person name="Bahkali A.H."/>
            <person name="Beenen H.G."/>
            <person name="Chettri P."/>
            <person name="Cox M.P."/>
            <person name="Datema E."/>
            <person name="de Vries R.P."/>
            <person name="Dhillon B."/>
            <person name="Ganley A.R."/>
            <person name="Griffiths S.A."/>
            <person name="Guo Y."/>
            <person name="Hamelin R.C."/>
            <person name="Henrissat B."/>
            <person name="Kabir M.S."/>
            <person name="Jashni M.K."/>
            <person name="Kema G."/>
            <person name="Klaubauf S."/>
            <person name="Lapidus A."/>
            <person name="Levasseur A."/>
            <person name="Lindquist E."/>
            <person name="Mehrabi R."/>
            <person name="Ohm R.A."/>
            <person name="Owen T.J."/>
            <person name="Salamov A."/>
            <person name="Schwelm A."/>
            <person name="Schijlen E."/>
            <person name="Sun H."/>
            <person name="van den Burg H.A."/>
            <person name="van Ham R.C.H.J."/>
            <person name="Zhang S."/>
            <person name="Goodwin S.B."/>
            <person name="Grigoriev I.V."/>
            <person name="Collemare J."/>
            <person name="Bradshaw R.E."/>
        </authorList>
    </citation>
    <scope>NUCLEOTIDE SEQUENCE [LARGE SCALE GENOMIC DNA]</scope>
    <source>
        <strain evidence="3">NZE10 / CBS 128990</strain>
    </source>
</reference>
<evidence type="ECO:0000313" key="3">
    <source>
        <dbReference type="Proteomes" id="UP000016933"/>
    </source>
</evidence>